<dbReference type="EMBL" id="FP929044">
    <property type="protein sequence ID" value="CBK96254.1"/>
    <property type="molecule type" value="Genomic_DNA"/>
</dbReference>
<accession>D4JT35</accession>
<sequence length="219" mass="25645">MIYNNLSLILNTASGRITKMDEIDIHAKLAQIETAPHFSEIFDGDTERAEMIAEHLIWLHTIRRERPLVSKPYKVGIYIRYFNQTRYENYLDFHKKGFVDTLALCPKWELVDFYIDEGSTAPNMENAPEWCRLLQDCLDGKVDLIITQKVSNVTKKPQEITIMSRYLATLPHPVGIYFISEDIFTLASYYQEDMRDTDFFPEGWVSLPDDDSERRLLHD</sequence>
<reference evidence="1 2" key="2">
    <citation type="submission" date="2010-03" db="EMBL/GenBank/DDBJ databases">
        <authorList>
            <person name="Pajon A."/>
        </authorList>
    </citation>
    <scope>NUCLEOTIDE SEQUENCE [LARGE SCALE GENOMIC DNA]</scope>
    <source>
        <strain evidence="1 2">70/3</strain>
    </source>
</reference>
<dbReference type="BioCyc" id="ESIR657319:G136K-891-MONOMER"/>
<dbReference type="AlphaFoldDB" id="D4JT35"/>
<proteinExistence type="predicted"/>
<dbReference type="PATRIC" id="fig|657319.3.peg.1346"/>
<organism evidence="1 2">
    <name type="scientific">[Eubacterium] siraeum 70/3</name>
    <dbReference type="NCBI Taxonomy" id="657319"/>
    <lineage>
        <taxon>Bacteria</taxon>
        <taxon>Bacillati</taxon>
        <taxon>Bacillota</taxon>
        <taxon>Clostridia</taxon>
        <taxon>Eubacteriales</taxon>
        <taxon>Oscillospiraceae</taxon>
        <taxon>Oscillospiraceae incertae sedis</taxon>
    </lineage>
</organism>
<reference evidence="1 2" key="1">
    <citation type="submission" date="2010-03" db="EMBL/GenBank/DDBJ databases">
        <title>The genome sequence of Eubacterium siraeum 70/3.</title>
        <authorList>
            <consortium name="metaHIT consortium -- http://www.metahit.eu/"/>
            <person name="Pajon A."/>
            <person name="Turner K."/>
            <person name="Parkhill J."/>
            <person name="Duncan S."/>
            <person name="Flint H."/>
        </authorList>
    </citation>
    <scope>NUCLEOTIDE SEQUENCE [LARGE SCALE GENOMIC DNA]</scope>
    <source>
        <strain evidence="1 2">70/3</strain>
    </source>
</reference>
<evidence type="ECO:0008006" key="3">
    <source>
        <dbReference type="Google" id="ProtNLM"/>
    </source>
</evidence>
<evidence type="ECO:0000313" key="2">
    <source>
        <dbReference type="Proteomes" id="UP000008803"/>
    </source>
</evidence>
<dbReference type="GO" id="GO:0003677">
    <property type="term" value="F:DNA binding"/>
    <property type="evidence" value="ECO:0007669"/>
    <property type="project" value="InterPro"/>
</dbReference>
<dbReference type="Proteomes" id="UP000008803">
    <property type="component" value="Chromosome"/>
</dbReference>
<protein>
    <recommendedName>
        <fullName evidence="3">DNA recombinase</fullName>
    </recommendedName>
</protein>
<gene>
    <name evidence="1" type="ORF">EUS_10560</name>
</gene>
<dbReference type="InterPro" id="IPR036162">
    <property type="entry name" value="Resolvase-like_N_sf"/>
</dbReference>
<dbReference type="Gene3D" id="3.40.50.1390">
    <property type="entry name" value="Resolvase, N-terminal catalytic domain"/>
    <property type="match status" value="1"/>
</dbReference>
<dbReference type="KEGG" id="esu:EUS_10560"/>
<dbReference type="GO" id="GO:0000150">
    <property type="term" value="F:DNA strand exchange activity"/>
    <property type="evidence" value="ECO:0007669"/>
    <property type="project" value="InterPro"/>
</dbReference>
<name>D4JT35_9FIRM</name>
<dbReference type="HOGENOM" id="CLU_1266339_0_0_9"/>
<evidence type="ECO:0000313" key="1">
    <source>
        <dbReference type="EMBL" id="CBK96254.1"/>
    </source>
</evidence>